<feature type="domain" description="Cadherin" evidence="12">
    <location>
        <begin position="664"/>
        <end position="752"/>
    </location>
</feature>
<feature type="region of interest" description="Disordered" evidence="10">
    <location>
        <begin position="705"/>
        <end position="729"/>
    </location>
</feature>
<reference evidence="15" key="1">
    <citation type="submission" date="2016-06" db="UniProtKB">
        <authorList>
            <consortium name="WormBaseParasite"/>
        </authorList>
    </citation>
    <scope>IDENTIFICATION</scope>
</reference>
<dbReference type="AlphaFoldDB" id="A0A183A8V1"/>
<dbReference type="OrthoDB" id="6079678at2759"/>
<evidence type="ECO:0000256" key="6">
    <source>
        <dbReference type="ARBA" id="ARBA00022989"/>
    </source>
</evidence>
<dbReference type="WBParaSite" id="ECPE_0000338901-mRNA-1">
    <property type="protein sequence ID" value="ECPE_0000338901-mRNA-1"/>
    <property type="gene ID" value="ECPE_0000338901"/>
</dbReference>
<keyword evidence="2" id="KW-0812">Transmembrane</keyword>
<evidence type="ECO:0000259" key="12">
    <source>
        <dbReference type="PROSITE" id="PS50268"/>
    </source>
</evidence>
<dbReference type="GO" id="GO:0007156">
    <property type="term" value="P:homophilic cell adhesion via plasma membrane adhesion molecules"/>
    <property type="evidence" value="ECO:0007669"/>
    <property type="project" value="InterPro"/>
</dbReference>
<feature type="chain" id="PRO_5043137956" evidence="11">
    <location>
        <begin position="25"/>
        <end position="772"/>
    </location>
</feature>
<keyword evidence="8" id="KW-0325">Glycoprotein</keyword>
<evidence type="ECO:0000256" key="8">
    <source>
        <dbReference type="ARBA" id="ARBA00023180"/>
    </source>
</evidence>
<evidence type="ECO:0000313" key="13">
    <source>
        <dbReference type="EMBL" id="VDP69354.1"/>
    </source>
</evidence>
<evidence type="ECO:0000256" key="2">
    <source>
        <dbReference type="ARBA" id="ARBA00022692"/>
    </source>
</evidence>
<evidence type="ECO:0000256" key="10">
    <source>
        <dbReference type="SAM" id="MobiDB-lite"/>
    </source>
</evidence>
<dbReference type="InterPro" id="IPR020894">
    <property type="entry name" value="Cadherin_CS"/>
</dbReference>
<evidence type="ECO:0000256" key="7">
    <source>
        <dbReference type="ARBA" id="ARBA00023136"/>
    </source>
</evidence>
<accession>A0A183A8V1</accession>
<dbReference type="CDD" id="cd11304">
    <property type="entry name" value="Cadherin_repeat"/>
    <property type="match status" value="5"/>
</dbReference>
<dbReference type="GO" id="GO:0005886">
    <property type="term" value="C:plasma membrane"/>
    <property type="evidence" value="ECO:0007669"/>
    <property type="project" value="InterPro"/>
</dbReference>
<dbReference type="SUPFAM" id="SSF49313">
    <property type="entry name" value="Cadherin-like"/>
    <property type="match status" value="6"/>
</dbReference>
<protein>
    <submittedName>
        <fullName evidence="15">Cadherin domain-containing protein</fullName>
    </submittedName>
</protein>
<dbReference type="SMART" id="SM00112">
    <property type="entry name" value="CA"/>
    <property type="match status" value="5"/>
</dbReference>
<dbReference type="PANTHER" id="PTHR24028:SF146">
    <property type="entry name" value="CADHERIN 96CB, ISOFORM D-RELATED"/>
    <property type="match status" value="1"/>
</dbReference>
<comment type="subcellular location">
    <subcellularLocation>
        <location evidence="1">Membrane</location>
        <topology evidence="1">Single-pass membrane protein</topology>
    </subcellularLocation>
</comment>
<name>A0A183A8V1_9TREM</name>
<dbReference type="InterPro" id="IPR050174">
    <property type="entry name" value="Protocadherin/Cadherin-CA"/>
</dbReference>
<dbReference type="PROSITE" id="PS50268">
    <property type="entry name" value="CADHERIN_2"/>
    <property type="match status" value="6"/>
</dbReference>
<evidence type="ECO:0000256" key="1">
    <source>
        <dbReference type="ARBA" id="ARBA00004167"/>
    </source>
</evidence>
<dbReference type="FunFam" id="2.60.40.60:FF:000002">
    <property type="entry name" value="Protocadherin alpha 2"/>
    <property type="match status" value="1"/>
</dbReference>
<feature type="region of interest" description="Disordered" evidence="10">
    <location>
        <begin position="624"/>
        <end position="647"/>
    </location>
</feature>
<evidence type="ECO:0000256" key="11">
    <source>
        <dbReference type="SAM" id="SignalP"/>
    </source>
</evidence>
<keyword evidence="14" id="KW-1185">Reference proteome</keyword>
<dbReference type="GO" id="GO:0005509">
    <property type="term" value="F:calcium ion binding"/>
    <property type="evidence" value="ECO:0007669"/>
    <property type="project" value="UniProtKB-UniRule"/>
</dbReference>
<dbReference type="Gene3D" id="2.60.40.60">
    <property type="entry name" value="Cadherins"/>
    <property type="match status" value="6"/>
</dbReference>
<evidence type="ECO:0000256" key="5">
    <source>
        <dbReference type="ARBA" id="ARBA00022889"/>
    </source>
</evidence>
<evidence type="ECO:0000256" key="4">
    <source>
        <dbReference type="ARBA" id="ARBA00022837"/>
    </source>
</evidence>
<keyword evidence="7" id="KW-0472">Membrane</keyword>
<dbReference type="Proteomes" id="UP000272942">
    <property type="component" value="Unassembled WGS sequence"/>
</dbReference>
<keyword evidence="5" id="KW-0130">Cell adhesion</keyword>
<evidence type="ECO:0000313" key="14">
    <source>
        <dbReference type="Proteomes" id="UP000272942"/>
    </source>
</evidence>
<evidence type="ECO:0000256" key="3">
    <source>
        <dbReference type="ARBA" id="ARBA00022737"/>
    </source>
</evidence>
<dbReference type="PRINTS" id="PR00205">
    <property type="entry name" value="CADHERIN"/>
</dbReference>
<dbReference type="Pfam" id="PF00028">
    <property type="entry name" value="Cadherin"/>
    <property type="match status" value="2"/>
</dbReference>
<dbReference type="FunFam" id="2.60.40.60:FF:000266">
    <property type="entry name" value="Cadherin 23"/>
    <property type="match status" value="1"/>
</dbReference>
<feature type="domain" description="Cadherin" evidence="12">
    <location>
        <begin position="540"/>
        <end position="664"/>
    </location>
</feature>
<feature type="signal peptide" evidence="11">
    <location>
        <begin position="1"/>
        <end position="24"/>
    </location>
</feature>
<keyword evidence="6" id="KW-1133">Transmembrane helix</keyword>
<reference evidence="13 14" key="2">
    <citation type="submission" date="2018-11" db="EMBL/GenBank/DDBJ databases">
        <authorList>
            <consortium name="Pathogen Informatics"/>
        </authorList>
    </citation>
    <scope>NUCLEOTIDE SEQUENCE [LARGE SCALE GENOMIC DNA]</scope>
    <source>
        <strain evidence="13 14">Egypt</strain>
    </source>
</reference>
<keyword evidence="4 9" id="KW-0106">Calcium</keyword>
<feature type="domain" description="Cadherin" evidence="12">
    <location>
        <begin position="32"/>
        <end position="157"/>
    </location>
</feature>
<proteinExistence type="predicted"/>
<sequence>MRYLFTLVLTWFVTLGFLFPHGHADLIVNAAAQYRLRYAITENQPEDLRIGKLDDDLIQTPEVRSAELFSLFHSSTHGALRYKLRDPSNHFNLDERTSILSTKQSIDLESLCPRYCRDGATRAQLTQMVNILYEQRLVALVHVEVTVIDVDDNPPRFPATIPRPYVLQLKEVIYRVGQQVELPRAVDADVQPDHAEIAYRLESFPDDRTNALEVFHLVARNDSRLMLVLQRDLDYEDVKSYHFYLIAWSPRLGDRSRKPFQSGQPTEFQDKLEILVNVLNINDISPVFSQSLYTVQLSEDTKIGSMIYKFEATDGDENSTIRYTMEEISDPDIQTLFKLESDGEVRLLNSLDYEKRTKYAFSVRASDGEFFALTRLELTVTDVNDERPEFVSNPTTLTVQENEPPETYVGQLFITDRDSPEVNGHVSCQEPEHLAGKQPLLFHLQMADLVLTGGGTLPLGSPAIGPEHRVYQRFDLYSRHSFDRETDPHVHQSLLVCSDGQSSDSFPYDQAKDVERPRLTGTLTILLTVADQNDNVPVFERQYYEAELKENSPRGTRVVQVHANDADSEPHAKPRYRLLHNELFTSHFEVESETGWIVTYADIDREAQSIYQLTVLAVDGWQNDTDPSRTTVSRSRSSAARTQHTASTRVQIRVLDENDNAPEFRGPRQFAVEENQPPNTWIGDLQVMDRDEGKNKEVEFMLLSRPQTGEKSGLESKKSESNTTMLSQGKIPLRLGTNGSLYTTAKLDRENQVCGNRDLRNFVSFLCDKTIS</sequence>
<evidence type="ECO:0000313" key="15">
    <source>
        <dbReference type="WBParaSite" id="ECPE_0000338901-mRNA-1"/>
    </source>
</evidence>
<keyword evidence="11" id="KW-0732">Signal</keyword>
<keyword evidence="3" id="KW-0677">Repeat</keyword>
<organism evidence="15">
    <name type="scientific">Echinostoma caproni</name>
    <dbReference type="NCBI Taxonomy" id="27848"/>
    <lineage>
        <taxon>Eukaryota</taxon>
        <taxon>Metazoa</taxon>
        <taxon>Spiralia</taxon>
        <taxon>Lophotrochozoa</taxon>
        <taxon>Platyhelminthes</taxon>
        <taxon>Trematoda</taxon>
        <taxon>Digenea</taxon>
        <taxon>Plagiorchiida</taxon>
        <taxon>Echinostomata</taxon>
        <taxon>Echinostomatoidea</taxon>
        <taxon>Echinostomatidae</taxon>
        <taxon>Echinostoma</taxon>
    </lineage>
</organism>
<gene>
    <name evidence="13" type="ORF">ECPE_LOCUS3386</name>
</gene>
<evidence type="ECO:0000256" key="9">
    <source>
        <dbReference type="PROSITE-ProRule" id="PRU00043"/>
    </source>
</evidence>
<dbReference type="EMBL" id="UZAN01040349">
    <property type="protein sequence ID" value="VDP69354.1"/>
    <property type="molecule type" value="Genomic_DNA"/>
</dbReference>
<feature type="domain" description="Cadherin" evidence="12">
    <location>
        <begin position="391"/>
        <end position="539"/>
    </location>
</feature>
<dbReference type="PANTHER" id="PTHR24028">
    <property type="entry name" value="CADHERIN-87A"/>
    <property type="match status" value="1"/>
</dbReference>
<dbReference type="InterPro" id="IPR002126">
    <property type="entry name" value="Cadherin-like_dom"/>
</dbReference>
<feature type="compositionally biased region" description="Low complexity" evidence="10">
    <location>
        <begin position="628"/>
        <end position="647"/>
    </location>
</feature>
<dbReference type="InterPro" id="IPR015919">
    <property type="entry name" value="Cadherin-like_sf"/>
</dbReference>
<feature type="domain" description="Cadherin" evidence="12">
    <location>
        <begin position="289"/>
        <end position="390"/>
    </location>
</feature>
<dbReference type="PROSITE" id="PS00232">
    <property type="entry name" value="CADHERIN_1"/>
    <property type="match status" value="2"/>
</dbReference>
<feature type="domain" description="Cadherin" evidence="12">
    <location>
        <begin position="185"/>
        <end position="288"/>
    </location>
</feature>